<feature type="compositionally biased region" description="Low complexity" evidence="1">
    <location>
        <begin position="677"/>
        <end position="693"/>
    </location>
</feature>
<dbReference type="EMBL" id="FN647946">
    <property type="protein sequence ID" value="CBN80210.1"/>
    <property type="molecule type" value="Genomic_DNA"/>
</dbReference>
<dbReference type="STRING" id="2880.D8LEG7"/>
<sequence>MDLWQRGMEASRLTAAQHHRANSQRSLQDMTRDWRNDPFSTPARRRRLINDVCKVIVRTYTHASVLRVVGLRREERYATRIQAAFRMSWARRLFCAKLEARRVNAALVLQLGWLSCAARRRVRVLREARDHDRRVEEGRRKRREDHERRERSRRREEQRERERKATEKRQRELESTVVLQRRFRARQELLVALTQARRRLTQAQRLRDEQHREATAMMQATTVIQAAFRRHQRRRRRREEQEHKQRRARDKAAVERLASARLQQAWRRYKAANELNRRRRRELETSGLRSSTTDEDATEHRTEGASSTSLCSNEGHPDPKDEDPNISKKSVRQEMSGDVNEGASGWDNWSSAFGVNSSLAAEIAREGETDNAAAENVRPWTSTGAAESPAPPRSRHHHPKAPPPAGMMTVTVRRGSEETSLVTPIVLTESGGEEMDAETTRKSEVGTALATADVTVVTAFSSTLGSDESGGTRPRAATVADKAVRVAEAKGAAPPAHADAPKARREQPERTKLSASATAASEITKPANPAPNQDADDAAVAGKISQILSTTAPQIANEEATAVPAMVPVAPVMKGTAASEGDPPMMTVSTPMTEPAEEAARDVVVKPTEQLFMEDTQVYLGCGMCGVKYLVEAVDPGVSKSTQGQPTPEVLYLCTTCGATLRNNGENGRWKRRRRPSSAPAAGRRRGSAFSVGGRDGGARANNEYGPPPGNGWNGDRAAALVESPSVVESLQQALHTGGGRRQGENDSATRLRYAHCAKAIQHAYQNFRHRQYLRDWAFSLVQSRRRAKHCLRCRRATVMLQSAARAMSARRRCSTLRAARLRLWTDRVAAVYVNGGDEYSPSPVAAELLCELERLTTPLPRPPGLSPTLASQPAAVVKARGGLRANVACGRSRGRALAEALAPRMERPPPGCPAALDVDWGEWGVGLRLAFPSSPRVG</sequence>
<reference evidence="2 3" key="1">
    <citation type="journal article" date="2010" name="Nature">
        <title>The Ectocarpus genome and the independent evolution of multicellularity in brown algae.</title>
        <authorList>
            <person name="Cock J.M."/>
            <person name="Sterck L."/>
            <person name="Rouze P."/>
            <person name="Scornet D."/>
            <person name="Allen A.E."/>
            <person name="Amoutzias G."/>
            <person name="Anthouard V."/>
            <person name="Artiguenave F."/>
            <person name="Aury J.M."/>
            <person name="Badger J.H."/>
            <person name="Beszteri B."/>
            <person name="Billiau K."/>
            <person name="Bonnet E."/>
            <person name="Bothwell J.H."/>
            <person name="Bowler C."/>
            <person name="Boyen C."/>
            <person name="Brownlee C."/>
            <person name="Carrano C.J."/>
            <person name="Charrier B."/>
            <person name="Cho G.Y."/>
            <person name="Coelho S.M."/>
            <person name="Collen J."/>
            <person name="Corre E."/>
            <person name="Da Silva C."/>
            <person name="Delage L."/>
            <person name="Delaroque N."/>
            <person name="Dittami S.M."/>
            <person name="Doulbeau S."/>
            <person name="Elias M."/>
            <person name="Farnham G."/>
            <person name="Gachon C.M."/>
            <person name="Gschloessl B."/>
            <person name="Heesch S."/>
            <person name="Jabbari K."/>
            <person name="Jubin C."/>
            <person name="Kawai H."/>
            <person name="Kimura K."/>
            <person name="Kloareg B."/>
            <person name="Kupper F.C."/>
            <person name="Lang D."/>
            <person name="Le Bail A."/>
            <person name="Leblanc C."/>
            <person name="Lerouge P."/>
            <person name="Lohr M."/>
            <person name="Lopez P.J."/>
            <person name="Martens C."/>
            <person name="Maumus F."/>
            <person name="Michel G."/>
            <person name="Miranda-Saavedra D."/>
            <person name="Morales J."/>
            <person name="Moreau H."/>
            <person name="Motomura T."/>
            <person name="Nagasato C."/>
            <person name="Napoli C.A."/>
            <person name="Nelson D.R."/>
            <person name="Nyvall-Collen P."/>
            <person name="Peters A.F."/>
            <person name="Pommier C."/>
            <person name="Potin P."/>
            <person name="Poulain J."/>
            <person name="Quesneville H."/>
            <person name="Read B."/>
            <person name="Rensing S.A."/>
            <person name="Ritter A."/>
            <person name="Rousvoal S."/>
            <person name="Samanta M."/>
            <person name="Samson G."/>
            <person name="Schroeder D.C."/>
            <person name="Segurens B."/>
            <person name="Strittmatter M."/>
            <person name="Tonon T."/>
            <person name="Tregear J.W."/>
            <person name="Valentin K."/>
            <person name="von Dassow P."/>
            <person name="Yamagishi T."/>
            <person name="Van de Peer Y."/>
            <person name="Wincker P."/>
        </authorList>
    </citation>
    <scope>NUCLEOTIDE SEQUENCE [LARGE SCALE GENOMIC DNA]</scope>
    <source>
        <strain evidence="3">Ec32 / CCAP1310/4</strain>
    </source>
</reference>
<feature type="compositionally biased region" description="Basic and acidic residues" evidence="1">
    <location>
        <begin position="315"/>
        <end position="326"/>
    </location>
</feature>
<dbReference type="EMBL" id="FN649736">
    <property type="protein sequence ID" value="CBN80210.1"/>
    <property type="molecule type" value="Genomic_DNA"/>
</dbReference>
<dbReference type="PROSITE" id="PS50096">
    <property type="entry name" value="IQ"/>
    <property type="match status" value="3"/>
</dbReference>
<dbReference type="OrthoDB" id="10395781at2759"/>
<feature type="compositionally biased region" description="Basic and acidic residues" evidence="1">
    <location>
        <begin position="499"/>
        <end position="512"/>
    </location>
</feature>
<evidence type="ECO:0000313" key="2">
    <source>
        <dbReference type="EMBL" id="CBN80210.1"/>
    </source>
</evidence>
<evidence type="ECO:0000256" key="1">
    <source>
        <dbReference type="SAM" id="MobiDB-lite"/>
    </source>
</evidence>
<feature type="region of interest" description="Disordered" evidence="1">
    <location>
        <begin position="488"/>
        <end position="536"/>
    </location>
</feature>
<feature type="region of interest" description="Disordered" evidence="1">
    <location>
        <begin position="277"/>
        <end position="344"/>
    </location>
</feature>
<feature type="region of interest" description="Disordered" evidence="1">
    <location>
        <begin position="663"/>
        <end position="716"/>
    </location>
</feature>
<dbReference type="SMART" id="SM00015">
    <property type="entry name" value="IQ"/>
    <property type="match status" value="5"/>
</dbReference>
<feature type="compositionally biased region" description="Low complexity" evidence="1">
    <location>
        <begin position="526"/>
        <end position="536"/>
    </location>
</feature>
<accession>D8LEG7</accession>
<name>D8LEG7_ECTSI</name>
<evidence type="ECO:0000313" key="3">
    <source>
        <dbReference type="Proteomes" id="UP000002630"/>
    </source>
</evidence>
<feature type="region of interest" description="Disordered" evidence="1">
    <location>
        <begin position="228"/>
        <end position="253"/>
    </location>
</feature>
<dbReference type="InParanoid" id="D8LEG7"/>
<dbReference type="AlphaFoldDB" id="D8LEG7"/>
<dbReference type="Pfam" id="PF00612">
    <property type="entry name" value="IQ"/>
    <property type="match status" value="1"/>
</dbReference>
<gene>
    <name evidence="2" type="ORF">Esi_0131_0021</name>
</gene>
<proteinExistence type="predicted"/>
<protein>
    <recommendedName>
        <fullName evidence="4">IQ calmodulin-binding motif family protein</fullName>
    </recommendedName>
</protein>
<organism evidence="2 3">
    <name type="scientific">Ectocarpus siliculosus</name>
    <name type="common">Brown alga</name>
    <name type="synonym">Conferva siliculosa</name>
    <dbReference type="NCBI Taxonomy" id="2880"/>
    <lineage>
        <taxon>Eukaryota</taxon>
        <taxon>Sar</taxon>
        <taxon>Stramenopiles</taxon>
        <taxon>Ochrophyta</taxon>
        <taxon>PX clade</taxon>
        <taxon>Phaeophyceae</taxon>
        <taxon>Ectocarpales</taxon>
        <taxon>Ectocarpaceae</taxon>
        <taxon>Ectocarpus</taxon>
    </lineage>
</organism>
<feature type="compositionally biased region" description="Low complexity" evidence="1">
    <location>
        <begin position="489"/>
        <end position="498"/>
    </location>
</feature>
<keyword evidence="3" id="KW-1185">Reference proteome</keyword>
<dbReference type="Proteomes" id="UP000002630">
    <property type="component" value="Linkage Group LG11"/>
</dbReference>
<feature type="region of interest" description="Disordered" evidence="1">
    <location>
        <begin position="133"/>
        <end position="171"/>
    </location>
</feature>
<evidence type="ECO:0008006" key="4">
    <source>
        <dbReference type="Google" id="ProtNLM"/>
    </source>
</evidence>
<feature type="compositionally biased region" description="Basic residues" evidence="1">
    <location>
        <begin position="228"/>
        <end position="237"/>
    </location>
</feature>
<feature type="region of interest" description="Disordered" evidence="1">
    <location>
        <begin position="366"/>
        <end position="406"/>
    </location>
</feature>
<dbReference type="InterPro" id="IPR000048">
    <property type="entry name" value="IQ_motif_EF-hand-BS"/>
</dbReference>